<feature type="binding site" evidence="9">
    <location>
        <begin position="156"/>
        <end position="158"/>
    </location>
    <ligand>
        <name>ATP</name>
        <dbReference type="ChEBI" id="CHEBI:30616"/>
    </ligand>
</feature>
<dbReference type="PANTHER" id="PTHR43766">
    <property type="entry name" value="TRYPTOPHAN--TRNA LIGASE, MITOCHONDRIAL"/>
    <property type="match status" value="1"/>
</dbReference>
<evidence type="ECO:0000313" key="12">
    <source>
        <dbReference type="EMBL" id="MEX8191965.1"/>
    </source>
</evidence>
<keyword evidence="4 9" id="KW-0547">Nucleotide-binding</keyword>
<keyword evidence="6 9" id="KW-0648">Protein biosynthesis</keyword>
<feature type="domain" description="DUF1508" evidence="11">
    <location>
        <begin position="360"/>
        <end position="402"/>
    </location>
</feature>
<dbReference type="Pfam" id="PF00579">
    <property type="entry name" value="tRNA-synt_1b"/>
    <property type="match status" value="1"/>
</dbReference>
<dbReference type="InterPro" id="IPR050203">
    <property type="entry name" value="Trp-tRNA_synthetase"/>
</dbReference>
<dbReference type="EC" id="6.1.1.2" evidence="9"/>
<dbReference type="HAMAP" id="MF_00140_B">
    <property type="entry name" value="Trp_tRNA_synth_B"/>
    <property type="match status" value="1"/>
</dbReference>
<evidence type="ECO:0000256" key="8">
    <source>
        <dbReference type="ARBA" id="ARBA00049929"/>
    </source>
</evidence>
<dbReference type="EMBL" id="JBFYGN010000003">
    <property type="protein sequence ID" value="MEX8191965.1"/>
    <property type="molecule type" value="Genomic_DNA"/>
</dbReference>
<dbReference type="SUPFAM" id="SSF160113">
    <property type="entry name" value="YegP-like"/>
    <property type="match status" value="1"/>
</dbReference>
<dbReference type="InterPro" id="IPR014729">
    <property type="entry name" value="Rossmann-like_a/b/a_fold"/>
</dbReference>
<dbReference type="Proteomes" id="UP001561046">
    <property type="component" value="Unassembled WGS sequence"/>
</dbReference>
<evidence type="ECO:0000259" key="11">
    <source>
        <dbReference type="Pfam" id="PF07411"/>
    </source>
</evidence>
<dbReference type="Gene3D" id="3.40.50.620">
    <property type="entry name" value="HUPs"/>
    <property type="match status" value="1"/>
</dbReference>
<reference evidence="12 13" key="1">
    <citation type="journal article" date="2013" name="Int. J. Syst. Evol. Microbiol.">
        <title>Comamonas guangdongensis sp. nov., isolated from subterranean forest sediment, and emended description of the genus Comamonas.</title>
        <authorList>
            <person name="Zhang J."/>
            <person name="Wang Y."/>
            <person name="Zhou S."/>
            <person name="Wu C."/>
            <person name="He J."/>
            <person name="Li F."/>
        </authorList>
    </citation>
    <scope>NUCLEOTIDE SEQUENCE [LARGE SCALE GENOMIC DNA]</scope>
    <source>
        <strain evidence="12 13">CCTCC AB2011133</strain>
    </source>
</reference>
<dbReference type="InterPro" id="IPR036913">
    <property type="entry name" value="YegP-like_sf"/>
</dbReference>
<evidence type="ECO:0000256" key="10">
    <source>
        <dbReference type="RuleBase" id="RU363036"/>
    </source>
</evidence>
<sequence>MSTTRFLTGITPSGTPHLGNYAGMMRPAIAASRDKNVENFYFLADYHALIKCQDPDRVQRSTIEIAASWLAAGLDPEHVTFYRQSDIPEIPELTWFLTCVTGKGLLNRAHAYKAAVDKNHASGTESDDGVTAGLFMYPVLMGADILIFNAHKVPVGRDQVQHLEMARDMASSFNHIYGSEYFTLPEAVVEESVATLPGLDGRKMSKSYNNTIPLFAPREQLRKLINSITTDSRAPGEPKEVEGSALFQIYQAFASEEETATLRRQYAEGIAWGDAKQVLFERIDRELAPMRERYEYLIAHPGELEEILQAGAAKARKLATPFVQTLRGAVGLRNLAKAQTSTKAKTAKTALPQFKQYREADGQFYFKLVAADGQLLLQSQGFTAPKEAGQSIAQLQREGAAALAALKPRLQALDGISDNQVLQALEQLREAAEQ</sequence>
<comment type="subcellular location">
    <subcellularLocation>
        <location evidence="9">Cytoplasm</location>
    </subcellularLocation>
</comment>
<protein>
    <recommendedName>
        <fullName evidence="9">Tryptophan--tRNA ligase</fullName>
        <ecNumber evidence="9">6.1.1.2</ecNumber>
    </recommendedName>
    <alternativeName>
        <fullName evidence="9">Tryptophanyl-tRNA synthetase</fullName>
        <shortName evidence="9">TrpRS</shortName>
    </alternativeName>
</protein>
<dbReference type="Gene3D" id="2.30.29.80">
    <property type="match status" value="1"/>
</dbReference>
<dbReference type="CDD" id="cd00806">
    <property type="entry name" value="TrpRS_core"/>
    <property type="match status" value="1"/>
</dbReference>
<comment type="function">
    <text evidence="9">Catalyzes the attachment of tryptophan to tRNA(Trp).</text>
</comment>
<evidence type="ECO:0000256" key="9">
    <source>
        <dbReference type="HAMAP-Rule" id="MF_00140"/>
    </source>
</evidence>
<dbReference type="InterPro" id="IPR010879">
    <property type="entry name" value="DUF1508"/>
</dbReference>
<keyword evidence="2 9" id="KW-0963">Cytoplasm</keyword>
<proteinExistence type="inferred from homology"/>
<evidence type="ECO:0000256" key="7">
    <source>
        <dbReference type="ARBA" id="ARBA00023146"/>
    </source>
</evidence>
<evidence type="ECO:0000256" key="3">
    <source>
        <dbReference type="ARBA" id="ARBA00022598"/>
    </source>
</evidence>
<evidence type="ECO:0000313" key="13">
    <source>
        <dbReference type="Proteomes" id="UP001561046"/>
    </source>
</evidence>
<dbReference type="InterPro" id="IPR002306">
    <property type="entry name" value="Trp-tRNA-ligase"/>
</dbReference>
<dbReference type="PRINTS" id="PR01039">
    <property type="entry name" value="TRNASYNTHTRP"/>
</dbReference>
<feature type="binding site" evidence="9">
    <location>
        <position position="144"/>
    </location>
    <ligand>
        <name>L-tryptophan</name>
        <dbReference type="ChEBI" id="CHEBI:57912"/>
    </ligand>
</feature>
<dbReference type="InterPro" id="IPR001412">
    <property type="entry name" value="aa-tRNA-synth_I_CS"/>
</dbReference>
<feature type="binding site" evidence="9">
    <location>
        <begin position="203"/>
        <end position="207"/>
    </location>
    <ligand>
        <name>ATP</name>
        <dbReference type="ChEBI" id="CHEBI:30616"/>
    </ligand>
</feature>
<keyword evidence="13" id="KW-1185">Reference proteome</keyword>
<organism evidence="12 13">
    <name type="scientific">Comamonas guangdongensis</name>
    <dbReference type="NCBI Taxonomy" id="510515"/>
    <lineage>
        <taxon>Bacteria</taxon>
        <taxon>Pseudomonadati</taxon>
        <taxon>Pseudomonadota</taxon>
        <taxon>Betaproteobacteria</taxon>
        <taxon>Burkholderiales</taxon>
        <taxon>Comamonadaceae</taxon>
        <taxon>Comamonas</taxon>
    </lineage>
</organism>
<gene>
    <name evidence="9" type="primary">trpS</name>
    <name evidence="12" type="ORF">AB6724_03835</name>
</gene>
<keyword evidence="5 9" id="KW-0067">ATP-binding</keyword>
<evidence type="ECO:0000256" key="4">
    <source>
        <dbReference type="ARBA" id="ARBA00022741"/>
    </source>
</evidence>
<feature type="short sequence motif" description="'KMSKS' region" evidence="9">
    <location>
        <begin position="203"/>
        <end position="207"/>
    </location>
</feature>
<dbReference type="GO" id="GO:0004830">
    <property type="term" value="F:tryptophan-tRNA ligase activity"/>
    <property type="evidence" value="ECO:0007669"/>
    <property type="project" value="UniProtKB-EC"/>
</dbReference>
<evidence type="ECO:0000256" key="5">
    <source>
        <dbReference type="ARBA" id="ARBA00022840"/>
    </source>
</evidence>
<dbReference type="InterPro" id="IPR024109">
    <property type="entry name" value="Trp-tRNA-ligase_bac-type"/>
</dbReference>
<keyword evidence="3 9" id="KW-0436">Ligase</keyword>
<dbReference type="RefSeq" id="WP_369337178.1">
    <property type="nucleotide sequence ID" value="NZ_JBFYGN010000003.1"/>
</dbReference>
<dbReference type="Pfam" id="PF07411">
    <property type="entry name" value="DUF1508"/>
    <property type="match status" value="1"/>
</dbReference>
<comment type="catalytic activity">
    <reaction evidence="8 9">
        <text>tRNA(Trp) + L-tryptophan + ATP = L-tryptophyl-tRNA(Trp) + AMP + diphosphate + H(+)</text>
        <dbReference type="Rhea" id="RHEA:24080"/>
        <dbReference type="Rhea" id="RHEA-COMP:9671"/>
        <dbReference type="Rhea" id="RHEA-COMP:9705"/>
        <dbReference type="ChEBI" id="CHEBI:15378"/>
        <dbReference type="ChEBI" id="CHEBI:30616"/>
        <dbReference type="ChEBI" id="CHEBI:33019"/>
        <dbReference type="ChEBI" id="CHEBI:57912"/>
        <dbReference type="ChEBI" id="CHEBI:78442"/>
        <dbReference type="ChEBI" id="CHEBI:78535"/>
        <dbReference type="ChEBI" id="CHEBI:456215"/>
        <dbReference type="EC" id="6.1.1.2"/>
    </reaction>
</comment>
<feature type="binding site" evidence="9">
    <location>
        <begin position="19"/>
        <end position="20"/>
    </location>
    <ligand>
        <name>ATP</name>
        <dbReference type="ChEBI" id="CHEBI:30616"/>
    </ligand>
</feature>
<dbReference type="NCBIfam" id="TIGR00233">
    <property type="entry name" value="trpS"/>
    <property type="match status" value="1"/>
</dbReference>
<accession>A0ABV3ZRB5</accession>
<dbReference type="Gene3D" id="1.10.240.10">
    <property type="entry name" value="Tyrosyl-Transfer RNA Synthetase"/>
    <property type="match status" value="1"/>
</dbReference>
<evidence type="ECO:0000256" key="6">
    <source>
        <dbReference type="ARBA" id="ARBA00022917"/>
    </source>
</evidence>
<name>A0ABV3ZRB5_9BURK</name>
<comment type="similarity">
    <text evidence="1 9 10">Belongs to the class-I aminoacyl-tRNA synthetase family.</text>
</comment>
<dbReference type="NCBIfam" id="NF008923">
    <property type="entry name" value="PRK12284.1"/>
    <property type="match status" value="1"/>
</dbReference>
<keyword evidence="7 9" id="KW-0030">Aminoacyl-tRNA synthetase</keyword>
<dbReference type="InterPro" id="IPR002305">
    <property type="entry name" value="aa-tRNA-synth_Ic"/>
</dbReference>
<dbReference type="PROSITE" id="PS00178">
    <property type="entry name" value="AA_TRNA_LIGASE_I"/>
    <property type="match status" value="1"/>
</dbReference>
<feature type="binding site" evidence="9">
    <location>
        <position position="196"/>
    </location>
    <ligand>
        <name>ATP</name>
        <dbReference type="ChEBI" id="CHEBI:30616"/>
    </ligand>
</feature>
<feature type="binding site" evidence="9">
    <location>
        <begin position="11"/>
        <end position="13"/>
    </location>
    <ligand>
        <name>ATP</name>
        <dbReference type="ChEBI" id="CHEBI:30616"/>
    </ligand>
</feature>
<comment type="subunit">
    <text evidence="9">Homodimer.</text>
</comment>
<dbReference type="PANTHER" id="PTHR43766:SF1">
    <property type="entry name" value="TRYPTOPHAN--TRNA LIGASE, MITOCHONDRIAL"/>
    <property type="match status" value="1"/>
</dbReference>
<dbReference type="SUPFAM" id="SSF52374">
    <property type="entry name" value="Nucleotidylyl transferase"/>
    <property type="match status" value="1"/>
</dbReference>
<feature type="short sequence motif" description="'HIGH' region" evidence="9">
    <location>
        <begin position="12"/>
        <end position="20"/>
    </location>
</feature>
<comment type="caution">
    <text evidence="12">The sequence shown here is derived from an EMBL/GenBank/DDBJ whole genome shotgun (WGS) entry which is preliminary data.</text>
</comment>
<evidence type="ECO:0000256" key="1">
    <source>
        <dbReference type="ARBA" id="ARBA00005594"/>
    </source>
</evidence>
<evidence type="ECO:0000256" key="2">
    <source>
        <dbReference type="ARBA" id="ARBA00022490"/>
    </source>
</evidence>